<keyword evidence="2" id="KW-1185">Reference proteome</keyword>
<reference evidence="1 2" key="1">
    <citation type="submission" date="2019-11" db="EMBL/GenBank/DDBJ databases">
        <authorList>
            <person name="Zheng R.K."/>
            <person name="Sun C.M."/>
        </authorList>
    </citation>
    <scope>NUCLEOTIDE SEQUENCE [LARGE SCALE GENOMIC DNA]</scope>
    <source>
        <strain evidence="1 2">WC007</strain>
    </source>
</reference>
<dbReference type="KEGG" id="mcos:GM418_24440"/>
<evidence type="ECO:0000313" key="1">
    <source>
        <dbReference type="EMBL" id="QGY46691.1"/>
    </source>
</evidence>
<protein>
    <submittedName>
        <fullName evidence="1">Uncharacterized protein</fullName>
    </submittedName>
</protein>
<accession>A0A6I6JVT2</accession>
<dbReference type="RefSeq" id="WP_158869821.1">
    <property type="nucleotide sequence ID" value="NZ_CP046401.1"/>
</dbReference>
<sequence length="47" mass="5436">MGKVACKIKDFKDKENPKYECKKCGAKVKKEEKVCKPGKIKIKSYKE</sequence>
<gene>
    <name evidence="1" type="ORF">GM418_24440</name>
</gene>
<dbReference type="AlphaFoldDB" id="A0A6I6JVT2"/>
<proteinExistence type="predicted"/>
<name>A0A6I6JVT2_9BACT</name>
<evidence type="ECO:0000313" key="2">
    <source>
        <dbReference type="Proteomes" id="UP000428260"/>
    </source>
</evidence>
<dbReference type="Proteomes" id="UP000428260">
    <property type="component" value="Chromosome"/>
</dbReference>
<dbReference type="EMBL" id="CP046401">
    <property type="protein sequence ID" value="QGY46691.1"/>
    <property type="molecule type" value="Genomic_DNA"/>
</dbReference>
<organism evidence="1 2">
    <name type="scientific">Maribellus comscasis</name>
    <dbReference type="NCBI Taxonomy" id="2681766"/>
    <lineage>
        <taxon>Bacteria</taxon>
        <taxon>Pseudomonadati</taxon>
        <taxon>Bacteroidota</taxon>
        <taxon>Bacteroidia</taxon>
        <taxon>Marinilabiliales</taxon>
        <taxon>Prolixibacteraceae</taxon>
        <taxon>Maribellus</taxon>
    </lineage>
</organism>